<evidence type="ECO:0000256" key="4">
    <source>
        <dbReference type="ARBA" id="ARBA00022692"/>
    </source>
</evidence>
<feature type="transmembrane region" description="Helical" evidence="10">
    <location>
        <begin position="193"/>
        <end position="215"/>
    </location>
</feature>
<dbReference type="InterPro" id="IPR003593">
    <property type="entry name" value="AAA+_ATPase"/>
</dbReference>
<feature type="transmembrane region" description="Helical" evidence="10">
    <location>
        <begin position="939"/>
        <end position="970"/>
    </location>
</feature>
<accession>A0A9P8PJN7</accession>
<feature type="transmembrane region" description="Helical" evidence="10">
    <location>
        <begin position="811"/>
        <end position="835"/>
    </location>
</feature>
<evidence type="ECO:0000256" key="1">
    <source>
        <dbReference type="ARBA" id="ARBA00004141"/>
    </source>
</evidence>
<evidence type="ECO:0000256" key="6">
    <source>
        <dbReference type="ARBA" id="ARBA00022741"/>
    </source>
</evidence>
<evidence type="ECO:0000259" key="11">
    <source>
        <dbReference type="PROSITE" id="PS50893"/>
    </source>
</evidence>
<organism evidence="13 14">
    <name type="scientific">Ogataea polymorpha</name>
    <dbReference type="NCBI Taxonomy" id="460523"/>
    <lineage>
        <taxon>Eukaryota</taxon>
        <taxon>Fungi</taxon>
        <taxon>Dikarya</taxon>
        <taxon>Ascomycota</taxon>
        <taxon>Saccharomycotina</taxon>
        <taxon>Pichiomycetes</taxon>
        <taxon>Pichiales</taxon>
        <taxon>Pichiaceae</taxon>
        <taxon>Ogataea</taxon>
    </lineage>
</organism>
<dbReference type="Proteomes" id="UP000788993">
    <property type="component" value="Unassembled WGS sequence"/>
</dbReference>
<keyword evidence="4 10" id="KW-0812">Transmembrane</keyword>
<dbReference type="PROSITE" id="PS50929">
    <property type="entry name" value="ABC_TM1F"/>
    <property type="match status" value="2"/>
</dbReference>
<evidence type="ECO:0000256" key="2">
    <source>
        <dbReference type="ARBA" id="ARBA00009726"/>
    </source>
</evidence>
<evidence type="ECO:0000313" key="13">
    <source>
        <dbReference type="EMBL" id="KAH3672639.1"/>
    </source>
</evidence>
<evidence type="ECO:0000256" key="7">
    <source>
        <dbReference type="ARBA" id="ARBA00022840"/>
    </source>
</evidence>
<dbReference type="SMART" id="SM00382">
    <property type="entry name" value="AAA"/>
    <property type="match status" value="2"/>
</dbReference>
<dbReference type="GO" id="GO:0005886">
    <property type="term" value="C:plasma membrane"/>
    <property type="evidence" value="ECO:0007669"/>
    <property type="project" value="TreeGrafter"/>
</dbReference>
<dbReference type="Gene3D" id="1.20.1560.10">
    <property type="entry name" value="ABC transporter type 1, transmembrane domain"/>
    <property type="match status" value="2"/>
</dbReference>
<feature type="transmembrane region" description="Helical" evidence="10">
    <location>
        <begin position="294"/>
        <end position="313"/>
    </location>
</feature>
<dbReference type="Pfam" id="PF00005">
    <property type="entry name" value="ABC_tran"/>
    <property type="match status" value="2"/>
</dbReference>
<feature type="transmembrane region" description="Helical" evidence="10">
    <location>
        <begin position="267"/>
        <end position="288"/>
    </location>
</feature>
<keyword evidence="14" id="KW-1185">Reference proteome</keyword>
<dbReference type="FunFam" id="3.40.50.300:FF:000565">
    <property type="entry name" value="ABC bile acid transporter"/>
    <property type="match status" value="1"/>
</dbReference>
<dbReference type="PROSITE" id="PS50893">
    <property type="entry name" value="ABC_TRANSPORTER_2"/>
    <property type="match status" value="2"/>
</dbReference>
<proteinExistence type="inferred from homology"/>
<dbReference type="Gene3D" id="3.40.50.300">
    <property type="entry name" value="P-loop containing nucleotide triphosphate hydrolases"/>
    <property type="match status" value="2"/>
</dbReference>
<keyword evidence="5" id="KW-0677">Repeat</keyword>
<keyword evidence="3" id="KW-0813">Transport</keyword>
<dbReference type="PANTHER" id="PTHR24223:SF456">
    <property type="entry name" value="MULTIDRUG RESISTANCE-ASSOCIATED PROTEIN LETHAL(2)03659"/>
    <property type="match status" value="1"/>
</dbReference>
<keyword evidence="8 10" id="KW-1133">Transmembrane helix</keyword>
<feature type="domain" description="ABC transporter" evidence="11">
    <location>
        <begin position="1132"/>
        <end position="1380"/>
    </location>
</feature>
<comment type="subcellular location">
    <subcellularLocation>
        <location evidence="1">Membrane</location>
        <topology evidence="1">Multi-pass membrane protein</topology>
    </subcellularLocation>
</comment>
<evidence type="ECO:0000259" key="12">
    <source>
        <dbReference type="PROSITE" id="PS50929"/>
    </source>
</evidence>
<dbReference type="PROSITE" id="PS00211">
    <property type="entry name" value="ABC_TRANSPORTER_1"/>
    <property type="match status" value="1"/>
</dbReference>
<evidence type="ECO:0000256" key="3">
    <source>
        <dbReference type="ARBA" id="ARBA00022448"/>
    </source>
</evidence>
<comment type="caution">
    <text evidence="13">The sequence shown here is derived from an EMBL/GenBank/DDBJ whole genome shotgun (WGS) entry which is preliminary data.</text>
</comment>
<dbReference type="FunFam" id="1.20.1560.10:FF:000013">
    <property type="entry name" value="ABC transporter C family member 2"/>
    <property type="match status" value="1"/>
</dbReference>
<evidence type="ECO:0000313" key="14">
    <source>
        <dbReference type="Proteomes" id="UP000788993"/>
    </source>
</evidence>
<dbReference type="GO" id="GO:0005524">
    <property type="term" value="F:ATP binding"/>
    <property type="evidence" value="ECO:0007669"/>
    <property type="project" value="UniProtKB-KW"/>
</dbReference>
<sequence>MTLKIEETESSTDIEQGSVDSPIKIHKKLLSRFLLDRRVPHIPSEAERKELPYGNTNIFSEAFFSWCNPILKVGYRRVLVPEDIFKISRGSRYDVDVMTAKFEVALSRRLAKSKRLAGENPKSQNIDQKNDEHGFSRFVIALALFDVFKKQILFCIFIRACGDVSAGMNALQVRKIVEIVSQSSDASSHPSGYGFAVGIACLVLFQGMAYSHYMIAAQFCGAQIRSVLSTAILQKSMRIDREGKNIYPSSKVISFLSNDISKIELSIWYFGFILSLPTGLTITIILLLVNLGAASLAGIAYFLVVTFVSSIIIRHFMKLRVASNKGTDQRIKCLKDILSSMKIIKYYSWERPYLKLLTTYRATEMASILKLQVIRNLITATIVTLPNISSMVSFLVVFATSNGKLSSASNLFSSVSLFNIMIGYVSQFPTALSTLSDAYIAIGRLQAFLLHSNEVADPLRLATGKDNSKLALSIRNAWFSWFPSPELSSSATTTGLAISEKRSSSASRSTTQNPGALHSFQGLKNVNLSIRHGELIVVTGSIGSGKSSLLAAISGQMPHIDGIVSISGSVTLCGTPWMQNASVKENIIFGQNEDSKKYQQVVEACSLITDFSLLPAGDQTEIGERGVNLSGGQKARIHLARAVYHVYGKEERNIILFDDILSAVDAKVGEEIMTRCIAGILRDKTRILATHQLSFVDLADRIIFINSDGRIDLATKQELLDTNQEFASLMEYQFLSSCQNEDNLDSNAEICEKAPTSNAKSKDSRNAEKSTDVKSSYKYGKLISEETRMTNNIPLSTIIQYLKEGCGARRVVVILPCFLISVLCTTVCMLLQNVWLNFWASDHFQGRTGGFYAGIYALVSILYVTFAGWQFSTVAYICNNSSKNLNIKAMRRMMHATMSFFDTTPMGRILNRFSKDTDTLDNAIVEQARLFCFGISNMCGILVISCVYLPWFAIAVPLILFISYCFYSYYQASGQELNRIEATQRSLTYSCFEEILSGMDIIKHHNVATMFTRKFLGYINLQNEAYFSLLGVQRWLVVRLVVCSALFNLIIECLCVSKVVDINDGEAGLLISYIVSFSTQLISTSRSMGQLEQFLSSVERVVEYANTLPQEATYDSIPGHQPSKTWPEKGEIEFQNVNLSYRPGLPLALRNLNVHIKPGEKVGICGRTGSGKSTIMTALYRLCEPTDGNIIIDGVNTLTIGLYDLRSKLSIIPQEFVLFKGTLRQNLDPFGELDDDSLYGYLMEAGCIEPSRLQDVKHQNPASGERLHSFHLDVEVDDGGSNYSLGEKQVLSLCRALIRKSKILILDEATSSVDYKTDARIQNTVRSKFSDCTVLTIAHRLKTILDYDKVLVMDDGHCLEFDTPWNLFNSKNSTFRSMCMISGIKDTDFAR</sequence>
<dbReference type="EMBL" id="JAEUBD010000753">
    <property type="protein sequence ID" value="KAH3672639.1"/>
    <property type="molecule type" value="Genomic_DNA"/>
</dbReference>
<evidence type="ECO:0000256" key="10">
    <source>
        <dbReference type="SAM" id="Phobius"/>
    </source>
</evidence>
<feature type="domain" description="ABC transmembrane type-1" evidence="12">
    <location>
        <begin position="153"/>
        <end position="437"/>
    </location>
</feature>
<evidence type="ECO:0000256" key="5">
    <source>
        <dbReference type="ARBA" id="ARBA00022737"/>
    </source>
</evidence>
<dbReference type="InterPro" id="IPR003439">
    <property type="entry name" value="ABC_transporter-like_ATP-bd"/>
</dbReference>
<dbReference type="InterPro" id="IPR017871">
    <property type="entry name" value="ABC_transporter-like_CS"/>
</dbReference>
<keyword evidence="7" id="KW-0067">ATP-binding</keyword>
<dbReference type="InterPro" id="IPR011527">
    <property type="entry name" value="ABC1_TM_dom"/>
</dbReference>
<reference evidence="13" key="1">
    <citation type="journal article" date="2021" name="Open Biol.">
        <title>Shared evolutionary footprints suggest mitochondrial oxidative damage underlies multiple complex I losses in fungi.</title>
        <authorList>
            <person name="Schikora-Tamarit M.A."/>
            <person name="Marcet-Houben M."/>
            <person name="Nosek J."/>
            <person name="Gabaldon T."/>
        </authorList>
    </citation>
    <scope>NUCLEOTIDE SEQUENCE</scope>
    <source>
        <strain evidence="13">NCAIM Y.01608</strain>
    </source>
</reference>
<feature type="transmembrane region" description="Helical" evidence="10">
    <location>
        <begin position="855"/>
        <end position="878"/>
    </location>
</feature>
<gene>
    <name evidence="13" type="ORF">OGATHE_002284</name>
</gene>
<dbReference type="SUPFAM" id="SSF90123">
    <property type="entry name" value="ABC transporter transmembrane region"/>
    <property type="match status" value="2"/>
</dbReference>
<dbReference type="GO" id="GO:0000329">
    <property type="term" value="C:fungal-type vacuole membrane"/>
    <property type="evidence" value="ECO:0007669"/>
    <property type="project" value="UniProtKB-ARBA"/>
</dbReference>
<keyword evidence="6" id="KW-0547">Nucleotide-binding</keyword>
<comment type="similarity">
    <text evidence="2">Belongs to the ABC transporter superfamily. ABCC family. Conjugate transporter (TC 3.A.1.208) subfamily.</text>
</comment>
<dbReference type="InterPro" id="IPR027417">
    <property type="entry name" value="P-loop_NTPase"/>
</dbReference>
<dbReference type="InterPro" id="IPR036640">
    <property type="entry name" value="ABC1_TM_sf"/>
</dbReference>
<name>A0A9P8PJN7_9ASCO</name>
<feature type="transmembrane region" description="Helical" evidence="10">
    <location>
        <begin position="405"/>
        <end position="425"/>
    </location>
</feature>
<dbReference type="PANTHER" id="PTHR24223">
    <property type="entry name" value="ATP-BINDING CASSETTE SUB-FAMILY C"/>
    <property type="match status" value="1"/>
</dbReference>
<dbReference type="FunFam" id="3.40.50.300:FF:000997">
    <property type="entry name" value="Multidrug resistance-associated protein 1"/>
    <property type="match status" value="1"/>
</dbReference>
<dbReference type="GO" id="GO:0008559">
    <property type="term" value="F:ABC-type xenobiotic transporter activity"/>
    <property type="evidence" value="ECO:0007669"/>
    <property type="project" value="TreeGrafter"/>
</dbReference>
<protein>
    <submittedName>
        <fullName evidence="13">Uncharacterized protein</fullName>
    </submittedName>
</protein>
<dbReference type="CDD" id="cd18597">
    <property type="entry name" value="ABC_6TM_YOR1_D1_like"/>
    <property type="match status" value="1"/>
</dbReference>
<dbReference type="CDD" id="cd03244">
    <property type="entry name" value="ABCC_MRP_domain2"/>
    <property type="match status" value="1"/>
</dbReference>
<dbReference type="CDD" id="cd18606">
    <property type="entry name" value="ABC_6TM_YOR1_D2_like"/>
    <property type="match status" value="1"/>
</dbReference>
<evidence type="ECO:0000256" key="8">
    <source>
        <dbReference type="ARBA" id="ARBA00022989"/>
    </source>
</evidence>
<dbReference type="SUPFAM" id="SSF52540">
    <property type="entry name" value="P-loop containing nucleoside triphosphate hydrolases"/>
    <property type="match status" value="2"/>
</dbReference>
<feature type="domain" description="ABC transmembrane type-1" evidence="12">
    <location>
        <begin position="819"/>
        <end position="1100"/>
    </location>
</feature>
<dbReference type="GO" id="GO:0016887">
    <property type="term" value="F:ATP hydrolysis activity"/>
    <property type="evidence" value="ECO:0007669"/>
    <property type="project" value="InterPro"/>
</dbReference>
<dbReference type="CDD" id="cd03250">
    <property type="entry name" value="ABCC_MRP_domain1"/>
    <property type="match status" value="1"/>
</dbReference>
<evidence type="ECO:0000256" key="9">
    <source>
        <dbReference type="ARBA" id="ARBA00023136"/>
    </source>
</evidence>
<dbReference type="Pfam" id="PF00664">
    <property type="entry name" value="ABC_membrane"/>
    <property type="match status" value="2"/>
</dbReference>
<keyword evidence="9 10" id="KW-0472">Membrane</keyword>
<reference evidence="13" key="2">
    <citation type="submission" date="2021-01" db="EMBL/GenBank/DDBJ databases">
        <authorList>
            <person name="Schikora-Tamarit M.A."/>
        </authorList>
    </citation>
    <scope>NUCLEOTIDE SEQUENCE</scope>
    <source>
        <strain evidence="13">NCAIM Y.01608</strain>
    </source>
</reference>
<feature type="domain" description="ABC transporter" evidence="11">
    <location>
        <begin position="501"/>
        <end position="732"/>
    </location>
</feature>
<dbReference type="InterPro" id="IPR050173">
    <property type="entry name" value="ABC_transporter_C-like"/>
</dbReference>
<feature type="transmembrane region" description="Helical" evidence="10">
    <location>
        <begin position="377"/>
        <end position="399"/>
    </location>
</feature>